<dbReference type="EMBL" id="NVVJ01000037">
    <property type="protein sequence ID" value="PCJ23585.1"/>
    <property type="molecule type" value="Genomic_DNA"/>
</dbReference>
<comment type="caution">
    <text evidence="4">The sequence shown here is derived from an EMBL/GenBank/DDBJ whole genome shotgun (WGS) entry which is preliminary data.</text>
</comment>
<reference evidence="5" key="1">
    <citation type="submission" date="2017-08" db="EMBL/GenBank/DDBJ databases">
        <title>A dynamic microbial community with high functional redundancy inhabits the cold, oxic subseafloor aquifer.</title>
        <authorList>
            <person name="Tully B.J."/>
            <person name="Wheat C.G."/>
            <person name="Glazer B.T."/>
            <person name="Huber J.A."/>
        </authorList>
    </citation>
    <scope>NUCLEOTIDE SEQUENCE [LARGE SCALE GENOMIC DNA]</scope>
</reference>
<dbReference type="PANTHER" id="PTHR23088">
    <property type="entry name" value="NITRILASE-RELATED"/>
    <property type="match status" value="1"/>
</dbReference>
<dbReference type="SUPFAM" id="SSF56317">
    <property type="entry name" value="Carbon-nitrogen hydrolase"/>
    <property type="match status" value="1"/>
</dbReference>
<dbReference type="InterPro" id="IPR003010">
    <property type="entry name" value="C-N_Hydrolase"/>
</dbReference>
<dbReference type="Pfam" id="PF00795">
    <property type="entry name" value="CN_hydrolase"/>
    <property type="match status" value="1"/>
</dbReference>
<dbReference type="PANTHER" id="PTHR23088:SF27">
    <property type="entry name" value="DEAMINATED GLUTATHIONE AMIDASE"/>
    <property type="match status" value="1"/>
</dbReference>
<name>A0A2A5AWG8_9GAMM</name>
<comment type="similarity">
    <text evidence="1">Belongs to the carbon-nitrogen hydrolase superfamily. NIT1/NIT2 family.</text>
</comment>
<accession>A0A2A5AWG8</accession>
<gene>
    <name evidence="4" type="ORF">COA96_11495</name>
</gene>
<dbReference type="GO" id="GO:0016811">
    <property type="term" value="F:hydrolase activity, acting on carbon-nitrogen (but not peptide) bonds, in linear amides"/>
    <property type="evidence" value="ECO:0007669"/>
    <property type="project" value="InterPro"/>
</dbReference>
<dbReference type="Proteomes" id="UP000218327">
    <property type="component" value="Unassembled WGS sequence"/>
</dbReference>
<dbReference type="InterPro" id="IPR045254">
    <property type="entry name" value="Nit1/2_C-N_Hydrolase"/>
</dbReference>
<protein>
    <submittedName>
        <fullName evidence="4">Carbon-nitrogen hydrolase</fullName>
    </submittedName>
</protein>
<keyword evidence="2 4" id="KW-0378">Hydrolase</keyword>
<dbReference type="InterPro" id="IPR001110">
    <property type="entry name" value="UPF0012_CS"/>
</dbReference>
<dbReference type="CDD" id="cd07572">
    <property type="entry name" value="nit"/>
    <property type="match status" value="1"/>
</dbReference>
<dbReference type="AlphaFoldDB" id="A0A2A5AWG8"/>
<dbReference type="PROSITE" id="PS50263">
    <property type="entry name" value="CN_HYDROLASE"/>
    <property type="match status" value="1"/>
</dbReference>
<sequence length="284" mass="31121">MNSKVAAIQMVTCADIEKNLDTAARLISSAAAEGANLVLLPEVFAVLEGGPMRAYGEVEGGTGKEGVIQDFLATQAKKHKLVVVGGTIPLISRPGSQGVASDRLIEDGRVRAACLVYDANGEQIARYDKIHLFDVVVNDQQSKYSESRSYEAGEEIVCVETSVGRLGLSVCYDMRFPELYRELFRRDAEIVTVPAAFTKVTGEAHWEPILKARAIENQCYVIAAGQGGRHSQTRETWGHSMIIDPWGKILAQVAEGEGYAIAEIDLAYLNQIRERMPIKDHLKL</sequence>
<evidence type="ECO:0000313" key="4">
    <source>
        <dbReference type="EMBL" id="PCJ23585.1"/>
    </source>
</evidence>
<dbReference type="Gene3D" id="3.60.110.10">
    <property type="entry name" value="Carbon-nitrogen hydrolase"/>
    <property type="match status" value="1"/>
</dbReference>
<proteinExistence type="inferred from homology"/>
<evidence type="ECO:0000256" key="1">
    <source>
        <dbReference type="ARBA" id="ARBA00010613"/>
    </source>
</evidence>
<evidence type="ECO:0000313" key="5">
    <source>
        <dbReference type="Proteomes" id="UP000218327"/>
    </source>
</evidence>
<evidence type="ECO:0000256" key="2">
    <source>
        <dbReference type="ARBA" id="ARBA00022801"/>
    </source>
</evidence>
<dbReference type="InterPro" id="IPR036526">
    <property type="entry name" value="C-N_Hydrolase_sf"/>
</dbReference>
<dbReference type="PROSITE" id="PS01227">
    <property type="entry name" value="UPF0012"/>
    <property type="match status" value="1"/>
</dbReference>
<feature type="domain" description="CN hydrolase" evidence="3">
    <location>
        <begin position="1"/>
        <end position="266"/>
    </location>
</feature>
<evidence type="ECO:0000259" key="3">
    <source>
        <dbReference type="PROSITE" id="PS50263"/>
    </source>
</evidence>
<organism evidence="4 5">
    <name type="scientific">SAR86 cluster bacterium</name>
    <dbReference type="NCBI Taxonomy" id="2030880"/>
    <lineage>
        <taxon>Bacteria</taxon>
        <taxon>Pseudomonadati</taxon>
        <taxon>Pseudomonadota</taxon>
        <taxon>Gammaproteobacteria</taxon>
        <taxon>SAR86 cluster</taxon>
    </lineage>
</organism>